<dbReference type="AlphaFoldDB" id="A0A538SLR4"/>
<reference evidence="4 5" key="1">
    <citation type="journal article" date="2019" name="Nat. Microbiol.">
        <title>Mediterranean grassland soil C-N compound turnover is dependent on rainfall and depth, and is mediated by genomically divergent microorganisms.</title>
        <authorList>
            <person name="Diamond S."/>
            <person name="Andeer P.F."/>
            <person name="Li Z."/>
            <person name="Crits-Christoph A."/>
            <person name="Burstein D."/>
            <person name="Anantharaman K."/>
            <person name="Lane K.R."/>
            <person name="Thomas B.C."/>
            <person name="Pan C."/>
            <person name="Northen T.R."/>
            <person name="Banfield J.F."/>
        </authorList>
    </citation>
    <scope>NUCLEOTIDE SEQUENCE [LARGE SCALE GENOMIC DNA]</scope>
    <source>
        <strain evidence="4">WS_3</strain>
    </source>
</reference>
<dbReference type="GO" id="GO:0008664">
    <property type="term" value="F:RNA 2',3'-cyclic 3'-phosphodiesterase activity"/>
    <property type="evidence" value="ECO:0007669"/>
    <property type="project" value="UniProtKB-EC"/>
</dbReference>
<dbReference type="SUPFAM" id="SSF55144">
    <property type="entry name" value="LigT-like"/>
    <property type="match status" value="1"/>
</dbReference>
<feature type="domain" description="Phosphoesterase HXTX" evidence="3">
    <location>
        <begin position="95"/>
        <end position="173"/>
    </location>
</feature>
<organism evidence="4 5">
    <name type="scientific">Eiseniibacteriota bacterium</name>
    <dbReference type="NCBI Taxonomy" id="2212470"/>
    <lineage>
        <taxon>Bacteria</taxon>
        <taxon>Candidatus Eiseniibacteriota</taxon>
    </lineage>
</organism>
<name>A0A538SLR4_UNCEI</name>
<dbReference type="Pfam" id="PF02834">
    <property type="entry name" value="LigT_PEase"/>
    <property type="match status" value="2"/>
</dbReference>
<feature type="active site" description="Proton acceptor" evidence="2">
    <location>
        <position position="127"/>
    </location>
</feature>
<evidence type="ECO:0000313" key="5">
    <source>
        <dbReference type="Proteomes" id="UP000320184"/>
    </source>
</evidence>
<evidence type="ECO:0000256" key="1">
    <source>
        <dbReference type="ARBA" id="ARBA00022801"/>
    </source>
</evidence>
<evidence type="ECO:0000259" key="3">
    <source>
        <dbReference type="Pfam" id="PF02834"/>
    </source>
</evidence>
<comment type="caution">
    <text evidence="4">The sequence shown here is derived from an EMBL/GenBank/DDBJ whole genome shotgun (WGS) entry which is preliminary data.</text>
</comment>
<dbReference type="PANTHER" id="PTHR35561">
    <property type="entry name" value="RNA 2',3'-CYCLIC PHOSPHODIESTERASE"/>
    <property type="match status" value="1"/>
</dbReference>
<comment type="similarity">
    <text evidence="2">Belongs to the 2H phosphoesterase superfamily. ThpR family.</text>
</comment>
<dbReference type="InterPro" id="IPR009097">
    <property type="entry name" value="Cyclic_Pdiesterase"/>
</dbReference>
<feature type="active site" description="Proton donor" evidence="2">
    <location>
        <position position="40"/>
    </location>
</feature>
<feature type="short sequence motif" description="HXTX 1" evidence="2">
    <location>
        <begin position="40"/>
        <end position="43"/>
    </location>
</feature>
<accession>A0A538SLR4</accession>
<feature type="short sequence motif" description="HXTX 2" evidence="2">
    <location>
        <begin position="127"/>
        <end position="130"/>
    </location>
</feature>
<dbReference type="NCBIfam" id="TIGR02258">
    <property type="entry name" value="2_5_ligase"/>
    <property type="match status" value="1"/>
</dbReference>
<dbReference type="InterPro" id="IPR004175">
    <property type="entry name" value="RNA_CPDase"/>
</dbReference>
<dbReference type="GO" id="GO:0004113">
    <property type="term" value="F:2',3'-cyclic-nucleotide 3'-phosphodiesterase activity"/>
    <property type="evidence" value="ECO:0007669"/>
    <property type="project" value="InterPro"/>
</dbReference>
<evidence type="ECO:0000313" key="4">
    <source>
        <dbReference type="EMBL" id="TMQ52302.1"/>
    </source>
</evidence>
<dbReference type="Gene3D" id="3.90.1140.10">
    <property type="entry name" value="Cyclic phosphodiesterase"/>
    <property type="match status" value="1"/>
</dbReference>
<keyword evidence="1 2" id="KW-0378">Hydrolase</keyword>
<dbReference type="HAMAP" id="MF_01940">
    <property type="entry name" value="RNA_CPDase"/>
    <property type="match status" value="1"/>
</dbReference>
<dbReference type="PANTHER" id="PTHR35561:SF1">
    <property type="entry name" value="RNA 2',3'-CYCLIC PHOSPHODIESTERASE"/>
    <property type="match status" value="1"/>
</dbReference>
<dbReference type="EC" id="3.1.4.58" evidence="2"/>
<evidence type="ECO:0000256" key="2">
    <source>
        <dbReference type="HAMAP-Rule" id="MF_01940"/>
    </source>
</evidence>
<comment type="catalytic activity">
    <reaction evidence="2">
        <text>a 3'-end 2',3'-cyclophospho-ribonucleotide-RNA + H2O = a 3'-end 2'-phospho-ribonucleotide-RNA + H(+)</text>
        <dbReference type="Rhea" id="RHEA:11828"/>
        <dbReference type="Rhea" id="RHEA-COMP:10464"/>
        <dbReference type="Rhea" id="RHEA-COMP:17353"/>
        <dbReference type="ChEBI" id="CHEBI:15377"/>
        <dbReference type="ChEBI" id="CHEBI:15378"/>
        <dbReference type="ChEBI" id="CHEBI:83064"/>
        <dbReference type="ChEBI" id="CHEBI:173113"/>
        <dbReference type="EC" id="3.1.4.58"/>
    </reaction>
</comment>
<comment type="function">
    <text evidence="2">Hydrolyzes RNA 2',3'-cyclic phosphodiester to an RNA 2'-phosphomonoester.</text>
</comment>
<sequence>MRLFLAVFPPPEVQRAAFAIEEELRRSGDGVSWVKLENLHYTMRFLGELGEDGARRAAEAAAEAAAGALESPAALGALGAFPSSRRARVLWVSLSEGAEELANLARALEDALKRRGFGRADQRFSAHLTLGRVRVPGPDWTDRLAAVKLPDPAATRFTVDRLLLVESHLSPRGSTYTVRTEALLASGDPSRLPPRGTS</sequence>
<feature type="domain" description="Phosphoesterase HXTX" evidence="3">
    <location>
        <begin position="7"/>
        <end position="91"/>
    </location>
</feature>
<dbReference type="EMBL" id="VBOT01000037">
    <property type="protein sequence ID" value="TMQ52302.1"/>
    <property type="molecule type" value="Genomic_DNA"/>
</dbReference>
<gene>
    <name evidence="4" type="primary">thpR</name>
    <name evidence="4" type="ORF">E6K73_03125</name>
</gene>
<protein>
    <recommendedName>
        <fullName evidence="2">RNA 2',3'-cyclic phosphodiesterase</fullName>
        <shortName evidence="2">RNA 2',3'-CPDase</shortName>
        <ecNumber evidence="2">3.1.4.58</ecNumber>
    </recommendedName>
</protein>
<dbReference type="InterPro" id="IPR014051">
    <property type="entry name" value="Phosphoesterase_HXTX"/>
</dbReference>
<dbReference type="Proteomes" id="UP000320184">
    <property type="component" value="Unassembled WGS sequence"/>
</dbReference>
<proteinExistence type="inferred from homology"/>